<dbReference type="Proteomes" id="UP000008177">
    <property type="component" value="Unplaced contigs"/>
</dbReference>
<reference evidence="2" key="1">
    <citation type="journal article" date="2011" name="PLoS Genet.">
        <title>Genomic analysis of the necrotrophic fungal pathogens Sclerotinia sclerotiorum and Botrytis cinerea.</title>
        <authorList>
            <person name="Amselem J."/>
            <person name="Cuomo C.A."/>
            <person name="van Kan J.A."/>
            <person name="Viaud M."/>
            <person name="Benito E.P."/>
            <person name="Couloux A."/>
            <person name="Coutinho P.M."/>
            <person name="de Vries R.P."/>
            <person name="Dyer P.S."/>
            <person name="Fillinger S."/>
            <person name="Fournier E."/>
            <person name="Gout L."/>
            <person name="Hahn M."/>
            <person name="Kohn L."/>
            <person name="Lapalu N."/>
            <person name="Plummer K.M."/>
            <person name="Pradier J.M."/>
            <person name="Quevillon E."/>
            <person name="Sharon A."/>
            <person name="Simon A."/>
            <person name="ten Have A."/>
            <person name="Tudzynski B."/>
            <person name="Tudzynski P."/>
            <person name="Wincker P."/>
            <person name="Andrew M."/>
            <person name="Anthouard V."/>
            <person name="Beever R.E."/>
            <person name="Beffa R."/>
            <person name="Benoit I."/>
            <person name="Bouzid O."/>
            <person name="Brault B."/>
            <person name="Chen Z."/>
            <person name="Choquer M."/>
            <person name="Collemare J."/>
            <person name="Cotton P."/>
            <person name="Danchin E.G."/>
            <person name="Da Silva C."/>
            <person name="Gautier A."/>
            <person name="Giraud C."/>
            <person name="Giraud T."/>
            <person name="Gonzalez C."/>
            <person name="Grossetete S."/>
            <person name="Guldener U."/>
            <person name="Henrissat B."/>
            <person name="Howlett B.J."/>
            <person name="Kodira C."/>
            <person name="Kretschmer M."/>
            <person name="Lappartient A."/>
            <person name="Leroch M."/>
            <person name="Levis C."/>
            <person name="Mauceli E."/>
            <person name="Neuveglise C."/>
            <person name="Oeser B."/>
            <person name="Pearson M."/>
            <person name="Poulain J."/>
            <person name="Poussereau N."/>
            <person name="Quesneville H."/>
            <person name="Rascle C."/>
            <person name="Schumacher J."/>
            <person name="Segurens B."/>
            <person name="Sexton A."/>
            <person name="Silva E."/>
            <person name="Sirven C."/>
            <person name="Soanes D.M."/>
            <person name="Talbot N.J."/>
            <person name="Templeton M."/>
            <person name="Yandava C."/>
            <person name="Yarden O."/>
            <person name="Zeng Q."/>
            <person name="Rollins J.A."/>
            <person name="Lebrun M.H."/>
            <person name="Dickman M."/>
        </authorList>
    </citation>
    <scope>NUCLEOTIDE SEQUENCE [LARGE SCALE GENOMIC DNA]</scope>
    <source>
        <strain evidence="2">T4</strain>
    </source>
</reference>
<protein>
    <submittedName>
        <fullName evidence="1">Uncharacterized protein</fullName>
    </submittedName>
</protein>
<proteinExistence type="predicted"/>
<accession>G2XS30</accession>
<evidence type="ECO:0000313" key="1">
    <source>
        <dbReference type="EMBL" id="CCD43467.1"/>
    </source>
</evidence>
<dbReference type="HOGENOM" id="CLU_3050036_0_0_1"/>
<dbReference type="AlphaFoldDB" id="G2XS30"/>
<gene>
    <name evidence="1" type="ORF">BofuT4_uP011430.1</name>
</gene>
<organism evidence="1 2">
    <name type="scientific">Botryotinia fuckeliana (strain T4)</name>
    <name type="common">Noble rot fungus</name>
    <name type="synonym">Botrytis cinerea</name>
    <dbReference type="NCBI Taxonomy" id="999810"/>
    <lineage>
        <taxon>Eukaryota</taxon>
        <taxon>Fungi</taxon>
        <taxon>Dikarya</taxon>
        <taxon>Ascomycota</taxon>
        <taxon>Pezizomycotina</taxon>
        <taxon>Leotiomycetes</taxon>
        <taxon>Helotiales</taxon>
        <taxon>Sclerotiniaceae</taxon>
        <taxon>Botrytis</taxon>
    </lineage>
</organism>
<dbReference type="EMBL" id="FQ790260">
    <property type="protein sequence ID" value="CCD43467.1"/>
    <property type="molecule type" value="Genomic_DNA"/>
</dbReference>
<dbReference type="InParanoid" id="G2XS30"/>
<evidence type="ECO:0000313" key="2">
    <source>
        <dbReference type="Proteomes" id="UP000008177"/>
    </source>
</evidence>
<sequence length="54" mass="6116">MIGIHDISYASLIWQSHALPWNQPPGTENWSNVNCRSLLFFVLNLNWGALGYLG</sequence>
<name>G2XS30_BOTF4</name>